<dbReference type="AlphaFoldDB" id="A0A7J5X8X5"/>
<feature type="chain" id="PRO_5029525494" description="Thrombospondin type-1 domain-containing protein" evidence="3">
    <location>
        <begin position="16"/>
        <end position="229"/>
    </location>
</feature>
<organism evidence="5 6">
    <name type="scientific">Dissostichus mawsoni</name>
    <name type="common">Antarctic cod</name>
    <dbReference type="NCBI Taxonomy" id="36200"/>
    <lineage>
        <taxon>Eukaryota</taxon>
        <taxon>Metazoa</taxon>
        <taxon>Chordata</taxon>
        <taxon>Craniata</taxon>
        <taxon>Vertebrata</taxon>
        <taxon>Euteleostomi</taxon>
        <taxon>Actinopterygii</taxon>
        <taxon>Neopterygii</taxon>
        <taxon>Teleostei</taxon>
        <taxon>Neoteleostei</taxon>
        <taxon>Acanthomorphata</taxon>
        <taxon>Eupercaria</taxon>
        <taxon>Perciformes</taxon>
        <taxon>Notothenioidei</taxon>
        <taxon>Nototheniidae</taxon>
        <taxon>Dissostichus</taxon>
    </lineage>
</organism>
<evidence type="ECO:0000256" key="3">
    <source>
        <dbReference type="SAM" id="SignalP"/>
    </source>
</evidence>
<keyword evidence="3" id="KW-0732">Signal</keyword>
<accession>A0A7J5X8X5</accession>
<proteinExistence type="predicted"/>
<comment type="caution">
    <text evidence="5">The sequence shown here is derived from an EMBL/GenBank/DDBJ whole genome shotgun (WGS) entry which is preliminary data.</text>
</comment>
<name>A0A7J5X8X5_DISMA</name>
<protein>
    <recommendedName>
        <fullName evidence="4">Thrombospondin type-1 domain-containing protein</fullName>
    </recommendedName>
</protein>
<feature type="domain" description="Thrombospondin type-1" evidence="4">
    <location>
        <begin position="97"/>
        <end position="125"/>
    </location>
</feature>
<dbReference type="EMBL" id="JAAKFY010000026">
    <property type="protein sequence ID" value="KAF3833454.1"/>
    <property type="molecule type" value="Genomic_DNA"/>
</dbReference>
<sequence>MISSLLSLRLHVLFARHRDYPPETNGGGDPLLGEGVRDSERVVEEGGFPATHPENVHECLQFFTKGITSLKLLRCFTSYKSVLSLCLTSLSSSSLIQAGVCGCEDGYTEVMTSDGVLDQCTVIPVLEIPTAGDNRADVKTIRGFNPTLPEASSPGRGGRTWFLQPFGPEHKIIANSAIKEGGGVIRVKGGRMEGRRKNTKREIMGKEVERRENENEVERGRKSRITTKE</sequence>
<evidence type="ECO:0000256" key="2">
    <source>
        <dbReference type="SAM" id="MobiDB-lite"/>
    </source>
</evidence>
<feature type="signal peptide" evidence="3">
    <location>
        <begin position="1"/>
        <end position="15"/>
    </location>
</feature>
<evidence type="ECO:0000259" key="4">
    <source>
        <dbReference type="Pfam" id="PF23308"/>
    </source>
</evidence>
<dbReference type="Proteomes" id="UP000518266">
    <property type="component" value="Unassembled WGS sequence"/>
</dbReference>
<dbReference type="InterPro" id="IPR056991">
    <property type="entry name" value="TSP1_TSH7A-B_C"/>
</dbReference>
<keyword evidence="6" id="KW-1185">Reference proteome</keyword>
<evidence type="ECO:0000313" key="5">
    <source>
        <dbReference type="EMBL" id="KAF3833454.1"/>
    </source>
</evidence>
<gene>
    <name evidence="5" type="ORF">F7725_024658</name>
</gene>
<keyword evidence="1" id="KW-0677">Repeat</keyword>
<dbReference type="Pfam" id="PF23308">
    <property type="entry name" value="TSP1_TSH7A-B_C"/>
    <property type="match status" value="1"/>
</dbReference>
<evidence type="ECO:0000256" key="1">
    <source>
        <dbReference type="ARBA" id="ARBA00022737"/>
    </source>
</evidence>
<evidence type="ECO:0000313" key="6">
    <source>
        <dbReference type="Proteomes" id="UP000518266"/>
    </source>
</evidence>
<reference evidence="5 6" key="1">
    <citation type="submission" date="2020-03" db="EMBL/GenBank/DDBJ databases">
        <title>Dissostichus mawsoni Genome sequencing and assembly.</title>
        <authorList>
            <person name="Park H."/>
        </authorList>
    </citation>
    <scope>NUCLEOTIDE SEQUENCE [LARGE SCALE GENOMIC DNA]</scope>
    <source>
        <strain evidence="5">DM0001</strain>
        <tissue evidence="5">Muscle</tissue>
    </source>
</reference>
<feature type="region of interest" description="Disordered" evidence="2">
    <location>
        <begin position="193"/>
        <end position="229"/>
    </location>
</feature>
<dbReference type="OrthoDB" id="5814848at2759"/>